<feature type="binding site" evidence="5">
    <location>
        <position position="67"/>
    </location>
    <ligand>
        <name>a divalent metal cation</name>
        <dbReference type="ChEBI" id="CHEBI:60240"/>
        <label>1</label>
    </ligand>
</feature>
<gene>
    <name evidence="6" type="ORF">SAMN05660865_00885</name>
</gene>
<dbReference type="Gene3D" id="3.30.70.120">
    <property type="match status" value="1"/>
</dbReference>
<dbReference type="AlphaFoldDB" id="A0A1H5UHX1"/>
<feature type="binding site" evidence="5">
    <location>
        <position position="66"/>
    </location>
    <ligand>
        <name>a divalent metal cation</name>
        <dbReference type="ChEBI" id="CHEBI:60240"/>
        <label>1</label>
    </ligand>
</feature>
<evidence type="ECO:0000313" key="6">
    <source>
        <dbReference type="EMBL" id="SEF73867.1"/>
    </source>
</evidence>
<dbReference type="FunFam" id="3.40.1390.30:FF:000001">
    <property type="entry name" value="GTP cyclohydrolase 1 type 2"/>
    <property type="match status" value="1"/>
</dbReference>
<dbReference type="PANTHER" id="PTHR13799:SF14">
    <property type="entry name" value="GTP CYCLOHYDROLASE 1 TYPE 2 HOMOLOG"/>
    <property type="match status" value="1"/>
</dbReference>
<evidence type="ECO:0000256" key="4">
    <source>
        <dbReference type="PIRNR" id="PIRNR037489"/>
    </source>
</evidence>
<dbReference type="NCBIfam" id="TIGR00486">
    <property type="entry name" value="YbgI_SA1388"/>
    <property type="match status" value="1"/>
</dbReference>
<evidence type="ECO:0000256" key="3">
    <source>
        <dbReference type="ARBA" id="ARBA00022723"/>
    </source>
</evidence>
<dbReference type="InterPro" id="IPR015867">
    <property type="entry name" value="N-reg_PII/ATP_PRibTrfase_C"/>
</dbReference>
<dbReference type="Proteomes" id="UP000242850">
    <property type="component" value="Unassembled WGS sequence"/>
</dbReference>
<dbReference type="SUPFAM" id="SSF102705">
    <property type="entry name" value="NIF3 (NGG1p interacting factor 3)-like"/>
    <property type="match status" value="1"/>
</dbReference>
<dbReference type="InterPro" id="IPR036069">
    <property type="entry name" value="DUF34/NIF3_sf"/>
</dbReference>
<reference evidence="7" key="1">
    <citation type="submission" date="2016-10" db="EMBL/GenBank/DDBJ databases">
        <authorList>
            <person name="Varghese N."/>
            <person name="Submissions S."/>
        </authorList>
    </citation>
    <scope>NUCLEOTIDE SEQUENCE [LARGE SCALE GENOMIC DNA]</scope>
    <source>
        <strain evidence="7">DSM 5463</strain>
    </source>
</reference>
<organism evidence="6 7">
    <name type="scientific">Caloramator fervidus</name>
    <dbReference type="NCBI Taxonomy" id="29344"/>
    <lineage>
        <taxon>Bacteria</taxon>
        <taxon>Bacillati</taxon>
        <taxon>Bacillota</taxon>
        <taxon>Clostridia</taxon>
        <taxon>Eubacteriales</taxon>
        <taxon>Clostridiaceae</taxon>
        <taxon>Caloramator</taxon>
    </lineage>
</organism>
<proteinExistence type="inferred from homology"/>
<accession>A0A1H5UHX1</accession>
<dbReference type="EMBL" id="FNUK01000009">
    <property type="protein sequence ID" value="SEF73867.1"/>
    <property type="molecule type" value="Genomic_DNA"/>
</dbReference>
<dbReference type="FunFam" id="3.30.70.120:FF:000006">
    <property type="entry name" value="GTP cyclohydrolase 1 type 2 homolog"/>
    <property type="match status" value="1"/>
</dbReference>
<dbReference type="Pfam" id="PF01784">
    <property type="entry name" value="DUF34_NIF3"/>
    <property type="match status" value="1"/>
</dbReference>
<dbReference type="GO" id="GO:0005737">
    <property type="term" value="C:cytoplasm"/>
    <property type="evidence" value="ECO:0007669"/>
    <property type="project" value="TreeGrafter"/>
</dbReference>
<dbReference type="InterPro" id="IPR017221">
    <property type="entry name" value="DUF34/NIF3_bac"/>
</dbReference>
<dbReference type="RefSeq" id="WP_103895869.1">
    <property type="nucleotide sequence ID" value="NZ_FNUK01000009.1"/>
</dbReference>
<protein>
    <recommendedName>
        <fullName evidence="2 4">GTP cyclohydrolase 1 type 2 homolog</fullName>
    </recommendedName>
</protein>
<feature type="binding site" evidence="5">
    <location>
        <position position="330"/>
    </location>
    <ligand>
        <name>a divalent metal cation</name>
        <dbReference type="ChEBI" id="CHEBI:60240"/>
        <label>1</label>
    </ligand>
</feature>
<dbReference type="GO" id="GO:0046872">
    <property type="term" value="F:metal ion binding"/>
    <property type="evidence" value="ECO:0007669"/>
    <property type="project" value="UniProtKB-UniRule"/>
</dbReference>
<feature type="binding site" evidence="5">
    <location>
        <position position="334"/>
    </location>
    <ligand>
        <name>a divalent metal cation</name>
        <dbReference type="ChEBI" id="CHEBI:60240"/>
        <label>1</label>
    </ligand>
</feature>
<evidence type="ECO:0000256" key="5">
    <source>
        <dbReference type="PIRSR" id="PIRSR602678-1"/>
    </source>
</evidence>
<dbReference type="OrthoDB" id="9792792at2"/>
<evidence type="ECO:0000256" key="1">
    <source>
        <dbReference type="ARBA" id="ARBA00006964"/>
    </source>
</evidence>
<evidence type="ECO:0000256" key="2">
    <source>
        <dbReference type="ARBA" id="ARBA00022112"/>
    </source>
</evidence>
<name>A0A1H5UHX1_9CLOT</name>
<feature type="binding site" evidence="5">
    <location>
        <position position="105"/>
    </location>
    <ligand>
        <name>a divalent metal cation</name>
        <dbReference type="ChEBI" id="CHEBI:60240"/>
        <label>1</label>
    </ligand>
</feature>
<evidence type="ECO:0000313" key="7">
    <source>
        <dbReference type="Proteomes" id="UP000242850"/>
    </source>
</evidence>
<sequence>MVTKVKDIMDYLHKKFPTKLAEDYDNVGLLIGDKDKDVRKILFTLDVTNSVIDEAISLGCDMIISHHPLIFTPIKKITTDDYLGRIIYKAIKNDLNIFAVHTNFDNGRDGLNDYISKKLNLEDICILSPTKEIRLYKLVCYVPKNYAQAVREAILNEGAGHIGNYSHCSFNINGQGTFMPLEGSNPFIGHKNKLEFVDEVRIETIVKEEDLSKVVSAMLKVHPYEEVAYDIYSLKNSIIEGTGRIGQFKKEYTVKDLIEFIKTNFNITNVRVVGEVDRKIKKVAVVGGSGSSFIKDAIKNKCDVLITGDLKHHEALFAKEEGLIVLDIGHFGSEFIAVSYLMELVKHKFDVECVLTETNKNPFKTV</sequence>
<dbReference type="Gene3D" id="3.40.1390.30">
    <property type="entry name" value="NIF3 (NGG1p interacting factor 3)-like"/>
    <property type="match status" value="2"/>
</dbReference>
<dbReference type="PANTHER" id="PTHR13799">
    <property type="entry name" value="NGG1 INTERACTING FACTOR 3"/>
    <property type="match status" value="1"/>
</dbReference>
<dbReference type="InterPro" id="IPR002678">
    <property type="entry name" value="DUF34/NIF3"/>
</dbReference>
<keyword evidence="7" id="KW-1185">Reference proteome</keyword>
<dbReference type="PIRSF" id="PIRSF037489">
    <property type="entry name" value="UCP037489_NIF3_YqfO"/>
    <property type="match status" value="1"/>
</dbReference>
<keyword evidence="3 4" id="KW-0479">Metal-binding</keyword>
<comment type="similarity">
    <text evidence="1 4">Belongs to the GTP cyclohydrolase I type 2/NIF3 family.</text>
</comment>